<dbReference type="InterPro" id="IPR017907">
    <property type="entry name" value="Znf_RING_CS"/>
</dbReference>
<evidence type="ECO:0000256" key="1">
    <source>
        <dbReference type="ARBA" id="ARBA00022723"/>
    </source>
</evidence>
<keyword evidence="2 4" id="KW-0863">Zinc-finger</keyword>
<dbReference type="Gene3D" id="3.30.40.10">
    <property type="entry name" value="Zinc/RING finger domain, C3HC4 (zinc finger)"/>
    <property type="match status" value="1"/>
</dbReference>
<sequence length="333" mass="37571">MAPRTSKQSSSESRSNARRSSRINNRQSGPSGSRSSKKRELANGEIPQAKRRKVQQKASASDPSTLCRPDTPASETIGPRRSQRITPSELIKREQALLKREQGYKQTIQSLQTQNSTLTTKVEETTQQLTRMRESEAEAALAQLEEHFTCPLCYEIMAHPYSLNPGQCGHTFCALCILKWFFSRLHRQCGGWHESVDCPICRSLLVITPDRTPRLDVTFPFVPNRIAATICESLIEKLGQAPAGCAFMVKREDSEGIWGSDMNMECSRKRGESKKEEDANEASNLSHWCQGGSLRSEWVKKDRDGKKEMNHLLKHWTEMQATDFVSLKSKLGV</sequence>
<reference evidence="7 8" key="1">
    <citation type="submission" date="2024-05" db="EMBL/GenBank/DDBJ databases">
        <title>A draft genome resource for the thread blight pathogen Marasmius tenuissimus strain MS-2.</title>
        <authorList>
            <person name="Yulfo-Soto G.E."/>
            <person name="Baruah I.K."/>
            <person name="Amoako-Attah I."/>
            <person name="Bukari Y."/>
            <person name="Meinhardt L.W."/>
            <person name="Bailey B.A."/>
            <person name="Cohen S.P."/>
        </authorList>
    </citation>
    <scope>NUCLEOTIDE SEQUENCE [LARGE SCALE GENOMIC DNA]</scope>
    <source>
        <strain evidence="7 8">MS-2</strain>
    </source>
</reference>
<comment type="caution">
    <text evidence="7">The sequence shown here is derived from an EMBL/GenBank/DDBJ whole genome shotgun (WGS) entry which is preliminary data.</text>
</comment>
<evidence type="ECO:0000256" key="5">
    <source>
        <dbReference type="SAM" id="MobiDB-lite"/>
    </source>
</evidence>
<evidence type="ECO:0000256" key="4">
    <source>
        <dbReference type="PROSITE-ProRule" id="PRU00175"/>
    </source>
</evidence>
<organism evidence="7 8">
    <name type="scientific">Marasmius tenuissimus</name>
    <dbReference type="NCBI Taxonomy" id="585030"/>
    <lineage>
        <taxon>Eukaryota</taxon>
        <taxon>Fungi</taxon>
        <taxon>Dikarya</taxon>
        <taxon>Basidiomycota</taxon>
        <taxon>Agaricomycotina</taxon>
        <taxon>Agaricomycetes</taxon>
        <taxon>Agaricomycetidae</taxon>
        <taxon>Agaricales</taxon>
        <taxon>Marasmiineae</taxon>
        <taxon>Marasmiaceae</taxon>
        <taxon>Marasmius</taxon>
    </lineage>
</organism>
<feature type="compositionally biased region" description="Low complexity" evidence="5">
    <location>
        <begin position="22"/>
        <end position="34"/>
    </location>
</feature>
<dbReference type="PROSITE" id="PS00518">
    <property type="entry name" value="ZF_RING_1"/>
    <property type="match status" value="1"/>
</dbReference>
<proteinExistence type="predicted"/>
<feature type="region of interest" description="Disordered" evidence="5">
    <location>
        <begin position="1"/>
        <end position="88"/>
    </location>
</feature>
<gene>
    <name evidence="7" type="ORF">AAF712_007846</name>
</gene>
<dbReference type="Pfam" id="PF13445">
    <property type="entry name" value="zf-RING_UBOX"/>
    <property type="match status" value="1"/>
</dbReference>
<evidence type="ECO:0000313" key="7">
    <source>
        <dbReference type="EMBL" id="KAL0065176.1"/>
    </source>
</evidence>
<dbReference type="InterPro" id="IPR013083">
    <property type="entry name" value="Znf_RING/FYVE/PHD"/>
</dbReference>
<name>A0ABR2ZVR2_9AGAR</name>
<evidence type="ECO:0000256" key="3">
    <source>
        <dbReference type="ARBA" id="ARBA00022833"/>
    </source>
</evidence>
<evidence type="ECO:0000256" key="2">
    <source>
        <dbReference type="ARBA" id="ARBA00022771"/>
    </source>
</evidence>
<dbReference type="SUPFAM" id="SSF57850">
    <property type="entry name" value="RING/U-box"/>
    <property type="match status" value="1"/>
</dbReference>
<evidence type="ECO:0000259" key="6">
    <source>
        <dbReference type="PROSITE" id="PS50089"/>
    </source>
</evidence>
<dbReference type="InterPro" id="IPR001841">
    <property type="entry name" value="Znf_RING"/>
</dbReference>
<dbReference type="PANTHER" id="PTHR23327:SF42">
    <property type="entry name" value="LON PEPTIDASE N-TERMINAL DOMAIN AND RING FINGER PROTEIN C14F5.10C"/>
    <property type="match status" value="1"/>
</dbReference>
<feature type="compositionally biased region" description="Low complexity" evidence="5">
    <location>
        <begin position="1"/>
        <end position="14"/>
    </location>
</feature>
<feature type="domain" description="RING-type" evidence="6">
    <location>
        <begin position="150"/>
        <end position="202"/>
    </location>
</feature>
<dbReference type="EMBL" id="JBBXMP010000051">
    <property type="protein sequence ID" value="KAL0065176.1"/>
    <property type="molecule type" value="Genomic_DNA"/>
</dbReference>
<dbReference type="InterPro" id="IPR027370">
    <property type="entry name" value="Znf-RING_euk"/>
</dbReference>
<accession>A0ABR2ZVR2</accession>
<dbReference type="Proteomes" id="UP001437256">
    <property type="component" value="Unassembled WGS sequence"/>
</dbReference>
<dbReference type="PROSITE" id="PS50089">
    <property type="entry name" value="ZF_RING_2"/>
    <property type="match status" value="1"/>
</dbReference>
<keyword evidence="1" id="KW-0479">Metal-binding</keyword>
<evidence type="ECO:0000313" key="8">
    <source>
        <dbReference type="Proteomes" id="UP001437256"/>
    </source>
</evidence>
<keyword evidence="3" id="KW-0862">Zinc</keyword>
<dbReference type="PANTHER" id="PTHR23327">
    <property type="entry name" value="RING FINGER PROTEIN 127"/>
    <property type="match status" value="1"/>
</dbReference>
<dbReference type="SMART" id="SM00184">
    <property type="entry name" value="RING"/>
    <property type="match status" value="1"/>
</dbReference>
<protein>
    <recommendedName>
        <fullName evidence="6">RING-type domain-containing protein</fullName>
    </recommendedName>
</protein>
<keyword evidence="8" id="KW-1185">Reference proteome</keyword>